<dbReference type="FunFam" id="3.20.20.70:FF:000037">
    <property type="entry name" value="Tryptophan synthase alpha chain"/>
    <property type="match status" value="1"/>
</dbReference>
<evidence type="ECO:0000256" key="4">
    <source>
        <dbReference type="ARBA" id="ARBA00022605"/>
    </source>
</evidence>
<dbReference type="UniPathway" id="UPA00035">
    <property type="reaction ID" value="UER00044"/>
</dbReference>
<dbReference type="Proteomes" id="UP000013307">
    <property type="component" value="Chromosome"/>
</dbReference>
<keyword evidence="6 9" id="KW-0057">Aromatic amino acid biosynthesis</keyword>
<dbReference type="PANTHER" id="PTHR43406">
    <property type="entry name" value="TRYPTOPHAN SYNTHASE, ALPHA CHAIN"/>
    <property type="match status" value="1"/>
</dbReference>
<keyword evidence="7 9" id="KW-0456">Lyase</keyword>
<feature type="active site" description="Proton acceptor" evidence="9">
    <location>
        <position position="47"/>
    </location>
</feature>
<dbReference type="InterPro" id="IPR011060">
    <property type="entry name" value="RibuloseP-bd_barrel"/>
</dbReference>
<comment type="subunit">
    <text evidence="3 9">Tetramer of two alpha and two beta chains.</text>
</comment>
<dbReference type="InterPro" id="IPR002028">
    <property type="entry name" value="Trp_synthase_suA"/>
</dbReference>
<dbReference type="SUPFAM" id="SSF51366">
    <property type="entry name" value="Ribulose-phoshate binding barrel"/>
    <property type="match status" value="1"/>
</dbReference>
<organism evidence="11 12">
    <name type="scientific">Archaeoglobus sulfaticallidus PM70-1</name>
    <dbReference type="NCBI Taxonomy" id="387631"/>
    <lineage>
        <taxon>Archaea</taxon>
        <taxon>Methanobacteriati</taxon>
        <taxon>Methanobacteriota</taxon>
        <taxon>Archaeoglobi</taxon>
        <taxon>Archaeoglobales</taxon>
        <taxon>Archaeoglobaceae</taxon>
        <taxon>Archaeoglobus</taxon>
    </lineage>
</organism>
<dbReference type="OrthoDB" id="25658at2157"/>
<dbReference type="Gene3D" id="3.20.20.70">
    <property type="entry name" value="Aldolase class I"/>
    <property type="match status" value="1"/>
</dbReference>
<dbReference type="RefSeq" id="WP_015590268.1">
    <property type="nucleotide sequence ID" value="NC_021169.1"/>
</dbReference>
<evidence type="ECO:0000256" key="3">
    <source>
        <dbReference type="ARBA" id="ARBA00011270"/>
    </source>
</evidence>
<dbReference type="STRING" id="387631.Asulf_00651"/>
<evidence type="ECO:0000256" key="10">
    <source>
        <dbReference type="RuleBase" id="RU003662"/>
    </source>
</evidence>
<comment type="catalytic activity">
    <reaction evidence="8 9">
        <text>(1S,2R)-1-C-(indol-3-yl)glycerol 3-phosphate + L-serine = D-glyceraldehyde 3-phosphate + L-tryptophan + H2O</text>
        <dbReference type="Rhea" id="RHEA:10532"/>
        <dbReference type="ChEBI" id="CHEBI:15377"/>
        <dbReference type="ChEBI" id="CHEBI:33384"/>
        <dbReference type="ChEBI" id="CHEBI:57912"/>
        <dbReference type="ChEBI" id="CHEBI:58866"/>
        <dbReference type="ChEBI" id="CHEBI:59776"/>
        <dbReference type="EC" id="4.2.1.20"/>
    </reaction>
</comment>
<dbReference type="Pfam" id="PF00290">
    <property type="entry name" value="Trp_syntA"/>
    <property type="match status" value="1"/>
</dbReference>
<comment type="function">
    <text evidence="1 9">The alpha subunit is responsible for the aldol cleavage of indoleglycerol phosphate to indole and glyceraldehyde 3-phosphate.</text>
</comment>
<feature type="active site" description="Proton acceptor" evidence="9">
    <location>
        <position position="36"/>
    </location>
</feature>
<sequence length="251" mass="28008">MKLNKSIITFITAGDPSKKATINFLFAMEKYADILELGIPFSDPVADGEVIQRANYRALKHMRLQDVFYIVEEFREHSDKPLILMTYYNPVFRMGLEKFVSRAKEAGVDGLIVVDLPVDEADDLIKVSRKYGIGNVFLSAPNTSESRLKAIDEVSEFIYLVSTYGVTGERDKISKLAFESLSRIKRICNSPVAVGFGVSKEDHVRELFDAGADGVVMGSAIVRLIERYGEDAEDLIAKKLKAISAVKEKTK</sequence>
<evidence type="ECO:0000256" key="2">
    <source>
        <dbReference type="ARBA" id="ARBA00004733"/>
    </source>
</evidence>
<evidence type="ECO:0000256" key="6">
    <source>
        <dbReference type="ARBA" id="ARBA00023141"/>
    </source>
</evidence>
<dbReference type="GO" id="GO:0004834">
    <property type="term" value="F:tryptophan synthase activity"/>
    <property type="evidence" value="ECO:0007669"/>
    <property type="project" value="UniProtKB-UniRule"/>
</dbReference>
<keyword evidence="5 9" id="KW-0822">Tryptophan biosynthesis</keyword>
<dbReference type="eggNOG" id="arCOG01086">
    <property type="taxonomic scope" value="Archaea"/>
</dbReference>
<evidence type="ECO:0000313" key="12">
    <source>
        <dbReference type="Proteomes" id="UP000013307"/>
    </source>
</evidence>
<name>N0BAM8_9EURY</name>
<dbReference type="GO" id="GO:0005829">
    <property type="term" value="C:cytosol"/>
    <property type="evidence" value="ECO:0007669"/>
    <property type="project" value="TreeGrafter"/>
</dbReference>
<dbReference type="KEGG" id="ast:Asulf_00651"/>
<dbReference type="AlphaFoldDB" id="N0BAM8"/>
<evidence type="ECO:0000256" key="9">
    <source>
        <dbReference type="HAMAP-Rule" id="MF_00131"/>
    </source>
</evidence>
<proteinExistence type="inferred from homology"/>
<evidence type="ECO:0000256" key="7">
    <source>
        <dbReference type="ARBA" id="ARBA00023239"/>
    </source>
</evidence>
<reference evidence="11 12" key="1">
    <citation type="journal article" date="2013" name="Genome Announc.">
        <title>Complete Genome Sequence of the Thermophilic and Facultatively Chemolithoautotrophic Sulfate Reducer Archaeoglobus sulfaticallidus Strain PM70-1T.</title>
        <authorList>
            <person name="Stokke R."/>
            <person name="Hocking W.P."/>
            <person name="Steinsbu B.O."/>
            <person name="Steen I.H."/>
        </authorList>
    </citation>
    <scope>NUCLEOTIDE SEQUENCE [LARGE SCALE GENOMIC DNA]</scope>
    <source>
        <strain evidence="11">PM70-1</strain>
    </source>
</reference>
<keyword evidence="12" id="KW-1185">Reference proteome</keyword>
<comment type="pathway">
    <text evidence="2 9">Amino-acid biosynthesis; L-tryptophan biosynthesis; L-tryptophan from chorismate: step 5/5.</text>
</comment>
<dbReference type="GeneID" id="15392294"/>
<comment type="similarity">
    <text evidence="9 10">Belongs to the TrpA family.</text>
</comment>
<dbReference type="InterPro" id="IPR013785">
    <property type="entry name" value="Aldolase_TIM"/>
</dbReference>
<evidence type="ECO:0000256" key="8">
    <source>
        <dbReference type="ARBA" id="ARBA00049047"/>
    </source>
</evidence>
<evidence type="ECO:0000313" key="11">
    <source>
        <dbReference type="EMBL" id="AGK60669.1"/>
    </source>
</evidence>
<dbReference type="HAMAP" id="MF_00131">
    <property type="entry name" value="Trp_synth_alpha"/>
    <property type="match status" value="1"/>
</dbReference>
<protein>
    <recommendedName>
        <fullName evidence="9">Tryptophan synthase alpha chain</fullName>
        <ecNumber evidence="9">4.2.1.20</ecNumber>
    </recommendedName>
</protein>
<dbReference type="CDD" id="cd04724">
    <property type="entry name" value="Tryptophan_synthase_alpha"/>
    <property type="match status" value="1"/>
</dbReference>
<evidence type="ECO:0000256" key="5">
    <source>
        <dbReference type="ARBA" id="ARBA00022822"/>
    </source>
</evidence>
<dbReference type="HOGENOM" id="CLU_016734_0_0_2"/>
<dbReference type="EMBL" id="CP005290">
    <property type="protein sequence ID" value="AGK60669.1"/>
    <property type="molecule type" value="Genomic_DNA"/>
</dbReference>
<accession>N0BAM8</accession>
<dbReference type="PANTHER" id="PTHR43406:SF1">
    <property type="entry name" value="TRYPTOPHAN SYNTHASE ALPHA CHAIN, CHLOROPLASTIC"/>
    <property type="match status" value="1"/>
</dbReference>
<dbReference type="InterPro" id="IPR018204">
    <property type="entry name" value="Trp_synthase_alpha_AS"/>
</dbReference>
<keyword evidence="4 9" id="KW-0028">Amino-acid biosynthesis</keyword>
<dbReference type="EC" id="4.2.1.20" evidence="9"/>
<dbReference type="NCBIfam" id="TIGR00262">
    <property type="entry name" value="trpA"/>
    <property type="match status" value="1"/>
</dbReference>
<evidence type="ECO:0000256" key="1">
    <source>
        <dbReference type="ARBA" id="ARBA00003365"/>
    </source>
</evidence>
<gene>
    <name evidence="9" type="primary">trpA</name>
    <name evidence="11" type="ORF">Asulf_00651</name>
</gene>
<dbReference type="PROSITE" id="PS00167">
    <property type="entry name" value="TRP_SYNTHASE_ALPHA"/>
    <property type="match status" value="1"/>
</dbReference>